<keyword evidence="5" id="KW-1185">Reference proteome</keyword>
<dbReference type="GO" id="GO:0005886">
    <property type="term" value="C:plasma membrane"/>
    <property type="evidence" value="ECO:0007669"/>
    <property type="project" value="TreeGrafter"/>
</dbReference>
<dbReference type="InterPro" id="IPR046773">
    <property type="entry name" value="DOCKER_Lobe_C"/>
</dbReference>
<feature type="compositionally biased region" description="Basic and acidic residues" evidence="2">
    <location>
        <begin position="8"/>
        <end position="20"/>
    </location>
</feature>
<dbReference type="Pfam" id="PF20421">
    <property type="entry name" value="DHR-2_Lobe_C"/>
    <property type="match status" value="1"/>
</dbReference>
<evidence type="ECO:0000259" key="3">
    <source>
        <dbReference type="PROSITE" id="PS51651"/>
    </source>
</evidence>
<feature type="compositionally biased region" description="Polar residues" evidence="2">
    <location>
        <begin position="117"/>
        <end position="131"/>
    </location>
</feature>
<feature type="region of interest" description="Disordered" evidence="2">
    <location>
        <begin position="1"/>
        <end position="20"/>
    </location>
</feature>
<name>A0A4Z2HKA7_9TELE</name>
<evidence type="ECO:0000313" key="5">
    <source>
        <dbReference type="Proteomes" id="UP000314294"/>
    </source>
</evidence>
<dbReference type="PANTHER" id="PTHR45653:SF7">
    <property type="entry name" value="DEDICATOR OF CYTOKINESIS PROTEIN 4"/>
    <property type="match status" value="1"/>
</dbReference>
<protein>
    <submittedName>
        <fullName evidence="4">Dedicator of cytokinesis protein 4</fullName>
    </submittedName>
</protein>
<feature type="region of interest" description="Disordered" evidence="2">
    <location>
        <begin position="117"/>
        <end position="253"/>
    </location>
</feature>
<dbReference type="OrthoDB" id="18896at2759"/>
<dbReference type="PANTHER" id="PTHR45653">
    <property type="entry name" value="DEDICATOR OF CYTOKINESIS"/>
    <property type="match status" value="1"/>
</dbReference>
<dbReference type="AlphaFoldDB" id="A0A4Z2HKA7"/>
<reference evidence="4 5" key="1">
    <citation type="submission" date="2019-03" db="EMBL/GenBank/DDBJ databases">
        <title>First draft genome of Liparis tanakae, snailfish: a comprehensive survey of snailfish specific genes.</title>
        <authorList>
            <person name="Kim W."/>
            <person name="Song I."/>
            <person name="Jeong J.-H."/>
            <person name="Kim D."/>
            <person name="Kim S."/>
            <person name="Ryu S."/>
            <person name="Song J.Y."/>
            <person name="Lee S.K."/>
        </authorList>
    </citation>
    <scope>NUCLEOTIDE SEQUENCE [LARGE SCALE GENOMIC DNA]</scope>
    <source>
        <tissue evidence="4">Muscle</tissue>
    </source>
</reference>
<feature type="compositionally biased region" description="Low complexity" evidence="2">
    <location>
        <begin position="156"/>
        <end position="182"/>
    </location>
</feature>
<feature type="domain" description="DOCKER" evidence="3">
    <location>
        <begin position="1"/>
        <end position="109"/>
    </location>
</feature>
<comment type="similarity">
    <text evidence="1">Belongs to the DOCK family.</text>
</comment>
<dbReference type="EMBL" id="SRLO01000221">
    <property type="protein sequence ID" value="TNN66309.1"/>
    <property type="molecule type" value="Genomic_DNA"/>
</dbReference>
<dbReference type="PROSITE" id="PS51651">
    <property type="entry name" value="DOCKER"/>
    <property type="match status" value="1"/>
</dbReference>
<feature type="compositionally biased region" description="Polar residues" evidence="2">
    <location>
        <begin position="183"/>
        <end position="195"/>
    </location>
</feature>
<dbReference type="InterPro" id="IPR043162">
    <property type="entry name" value="DOCK_C_lobe_C"/>
</dbReference>
<gene>
    <name evidence="4" type="primary">Dock4_2</name>
    <name evidence="4" type="ORF">EYF80_023445</name>
</gene>
<proteinExistence type="inferred from homology"/>
<dbReference type="Proteomes" id="UP000314294">
    <property type="component" value="Unassembled WGS sequence"/>
</dbReference>
<sequence length="253" mass="28464">MKVGLSGERTDGGGVSRREDGMNRWMGGDIKVRVKAFFVKDYIMNHPEDGEKIGRLRELMFEQAHILEYGLAVHEKFVPQDMRPLHKKLVDQFHLMKSSLGIQEFPAYVRASPVHFTNGSPRTCSRNSVPNIISPDGGRGVARRSLPSYPAVNRYSSSSLSSQASNEPSPSTSSLSSNHSASPNVTSSAPSSARGSPQMAEKHKHSRENTCLSPRDRPRRMRKRRLKIKREEGRIRPLPRDSHTFSARFERDL</sequence>
<dbReference type="Gene3D" id="1.20.58.740">
    <property type="match status" value="1"/>
</dbReference>
<feature type="compositionally biased region" description="Basic and acidic residues" evidence="2">
    <location>
        <begin position="229"/>
        <end position="253"/>
    </location>
</feature>
<evidence type="ECO:0000313" key="4">
    <source>
        <dbReference type="EMBL" id="TNN66309.1"/>
    </source>
</evidence>
<feature type="compositionally biased region" description="Basic residues" evidence="2">
    <location>
        <begin position="217"/>
        <end position="228"/>
    </location>
</feature>
<dbReference type="GO" id="GO:0007264">
    <property type="term" value="P:small GTPase-mediated signal transduction"/>
    <property type="evidence" value="ECO:0007669"/>
    <property type="project" value="InterPro"/>
</dbReference>
<dbReference type="GO" id="GO:0060326">
    <property type="term" value="P:cell chemotaxis"/>
    <property type="evidence" value="ECO:0007669"/>
    <property type="project" value="TreeGrafter"/>
</dbReference>
<dbReference type="GO" id="GO:0005737">
    <property type="term" value="C:cytoplasm"/>
    <property type="evidence" value="ECO:0007669"/>
    <property type="project" value="TreeGrafter"/>
</dbReference>
<evidence type="ECO:0000256" key="1">
    <source>
        <dbReference type="PROSITE-ProRule" id="PRU00984"/>
    </source>
</evidence>
<organism evidence="4 5">
    <name type="scientific">Liparis tanakae</name>
    <name type="common">Tanaka's snailfish</name>
    <dbReference type="NCBI Taxonomy" id="230148"/>
    <lineage>
        <taxon>Eukaryota</taxon>
        <taxon>Metazoa</taxon>
        <taxon>Chordata</taxon>
        <taxon>Craniata</taxon>
        <taxon>Vertebrata</taxon>
        <taxon>Euteleostomi</taxon>
        <taxon>Actinopterygii</taxon>
        <taxon>Neopterygii</taxon>
        <taxon>Teleostei</taxon>
        <taxon>Neoteleostei</taxon>
        <taxon>Acanthomorphata</taxon>
        <taxon>Eupercaria</taxon>
        <taxon>Perciformes</taxon>
        <taxon>Cottioidei</taxon>
        <taxon>Cottales</taxon>
        <taxon>Liparidae</taxon>
        <taxon>Liparis</taxon>
    </lineage>
</organism>
<dbReference type="GO" id="GO:0031267">
    <property type="term" value="F:small GTPase binding"/>
    <property type="evidence" value="ECO:0007669"/>
    <property type="project" value="TreeGrafter"/>
</dbReference>
<dbReference type="InterPro" id="IPR027357">
    <property type="entry name" value="DOCKER_dom"/>
</dbReference>
<dbReference type="GO" id="GO:0005085">
    <property type="term" value="F:guanyl-nucleotide exchange factor activity"/>
    <property type="evidence" value="ECO:0007669"/>
    <property type="project" value="InterPro"/>
</dbReference>
<evidence type="ECO:0000256" key="2">
    <source>
        <dbReference type="SAM" id="MobiDB-lite"/>
    </source>
</evidence>
<accession>A0A4Z2HKA7</accession>
<comment type="caution">
    <text evidence="4">The sequence shown here is derived from an EMBL/GenBank/DDBJ whole genome shotgun (WGS) entry which is preliminary data.</text>
</comment>
<dbReference type="InterPro" id="IPR026791">
    <property type="entry name" value="DOCK"/>
</dbReference>